<dbReference type="EMBL" id="JABAIL010000002">
    <property type="protein sequence ID" value="NLR91173.1"/>
    <property type="molecule type" value="Genomic_DNA"/>
</dbReference>
<dbReference type="GO" id="GO:0004177">
    <property type="term" value="F:aminopeptidase activity"/>
    <property type="evidence" value="ECO:0007669"/>
    <property type="project" value="TreeGrafter"/>
</dbReference>
<dbReference type="AlphaFoldDB" id="A0A7X8XVB7"/>
<dbReference type="InterPro" id="IPR042252">
    <property type="entry name" value="MtfA_N"/>
</dbReference>
<organism evidence="2 3">
    <name type="scientific">Flammeovirga agarivorans</name>
    <dbReference type="NCBI Taxonomy" id="2726742"/>
    <lineage>
        <taxon>Bacteria</taxon>
        <taxon>Pseudomonadati</taxon>
        <taxon>Bacteroidota</taxon>
        <taxon>Cytophagia</taxon>
        <taxon>Cytophagales</taxon>
        <taxon>Flammeovirgaceae</taxon>
        <taxon>Flammeovirga</taxon>
    </lineage>
</organism>
<reference evidence="2 3" key="1">
    <citation type="submission" date="2020-04" db="EMBL/GenBank/DDBJ databases">
        <title>Flammeovirga sp. SR4, a novel species isolated from seawater.</title>
        <authorList>
            <person name="Wang X."/>
        </authorList>
    </citation>
    <scope>NUCLEOTIDE SEQUENCE [LARGE SCALE GENOMIC DNA]</scope>
    <source>
        <strain evidence="2 3">SR4</strain>
    </source>
</reference>
<dbReference type="SUPFAM" id="SSF103642">
    <property type="entry name" value="Sec-C motif"/>
    <property type="match status" value="1"/>
</dbReference>
<gene>
    <name evidence="2" type="ORF">HGP29_08140</name>
</gene>
<dbReference type="Pfam" id="PF02810">
    <property type="entry name" value="SEC-C"/>
    <property type="match status" value="1"/>
</dbReference>
<dbReference type="InterPro" id="IPR004027">
    <property type="entry name" value="SEC_C_motif"/>
</dbReference>
<protein>
    <submittedName>
        <fullName evidence="2">Peptidase</fullName>
    </submittedName>
</protein>
<feature type="transmembrane region" description="Helical" evidence="1">
    <location>
        <begin position="6"/>
        <end position="24"/>
    </location>
</feature>
<dbReference type="InterPro" id="IPR024079">
    <property type="entry name" value="MetalloPept_cat_dom_sf"/>
</dbReference>
<dbReference type="RefSeq" id="WP_168881871.1">
    <property type="nucleotide sequence ID" value="NZ_JABAIL010000002.1"/>
</dbReference>
<evidence type="ECO:0000313" key="3">
    <source>
        <dbReference type="Proteomes" id="UP000585050"/>
    </source>
</evidence>
<dbReference type="SUPFAM" id="SSF55486">
    <property type="entry name" value="Metalloproteases ('zincins'), catalytic domain"/>
    <property type="match status" value="1"/>
</dbReference>
<keyword evidence="1" id="KW-1133">Transmembrane helix</keyword>
<name>A0A7X8XVB7_9BACT</name>
<dbReference type="InterPro" id="IPR010384">
    <property type="entry name" value="MtfA_fam"/>
</dbReference>
<dbReference type="GO" id="GO:0008237">
    <property type="term" value="F:metallopeptidase activity"/>
    <property type="evidence" value="ECO:0007669"/>
    <property type="project" value="InterPro"/>
</dbReference>
<dbReference type="CDD" id="cd20169">
    <property type="entry name" value="Peptidase_M90_mtfA"/>
    <property type="match status" value="1"/>
</dbReference>
<accession>A0A7X8XVB7</accession>
<keyword evidence="1" id="KW-0812">Transmembrane</keyword>
<keyword evidence="3" id="KW-1185">Reference proteome</keyword>
<dbReference type="GO" id="GO:0005829">
    <property type="term" value="C:cytosol"/>
    <property type="evidence" value="ECO:0007669"/>
    <property type="project" value="TreeGrafter"/>
</dbReference>
<evidence type="ECO:0000256" key="1">
    <source>
        <dbReference type="SAM" id="Phobius"/>
    </source>
</evidence>
<comment type="caution">
    <text evidence="2">The sequence shown here is derived from an EMBL/GenBank/DDBJ whole genome shotgun (WGS) entry which is preliminary data.</text>
</comment>
<dbReference type="PANTHER" id="PTHR30164:SF2">
    <property type="entry name" value="PROTEIN MTFA"/>
    <property type="match status" value="1"/>
</dbReference>
<sequence length="305" mass="35690">MNIGILVASLLSIIIIIEIFRYLIKTSRKDRDKKKFTRKEFPSEWRSILKEHVVYYNELPKEKQDNFEQRVLHFLDNIKITPIETEIEDLDRLLVGCSAIIPIFGYPNWEYPNLKEVIILESDLNDTVFVKEFGEGHVLGMVGEGRLKNRMLLSKGALREGFRNDNDKKNVGIHEFVHLIDMADGSTDGIPEILLQKSYTLPWIKLMHKETQKILEKESDINPYGATNEKEFLTVTSEYFFERPNLLKKKHPELYKKLELIFNQDMAKQEKDYQRNKKKTEINRNDPCPCGSGKKYKNCCGTENN</sequence>
<dbReference type="Gene3D" id="1.10.472.150">
    <property type="entry name" value="Glucose-regulated metallo-peptidase M90, N-terminal domain"/>
    <property type="match status" value="1"/>
</dbReference>
<dbReference type="Gene3D" id="3.40.390.10">
    <property type="entry name" value="Collagenase (Catalytic Domain)"/>
    <property type="match status" value="1"/>
</dbReference>
<proteinExistence type="predicted"/>
<dbReference type="PANTHER" id="PTHR30164">
    <property type="entry name" value="MTFA PEPTIDASE"/>
    <property type="match status" value="1"/>
</dbReference>
<dbReference type="Proteomes" id="UP000585050">
    <property type="component" value="Unassembled WGS sequence"/>
</dbReference>
<evidence type="ECO:0000313" key="2">
    <source>
        <dbReference type="EMBL" id="NLR91173.1"/>
    </source>
</evidence>
<keyword evidence="1" id="KW-0472">Membrane</keyword>
<dbReference type="Pfam" id="PF06167">
    <property type="entry name" value="Peptidase_M90"/>
    <property type="match status" value="1"/>
</dbReference>